<keyword evidence="3" id="KW-1185">Reference proteome</keyword>
<reference evidence="2" key="1">
    <citation type="submission" date="2020-01" db="EMBL/GenBank/DDBJ databases">
        <authorList>
            <consortium name="DOE Joint Genome Institute"/>
            <person name="Haridas S."/>
            <person name="Albert R."/>
            <person name="Binder M."/>
            <person name="Bloem J."/>
            <person name="Labutti K."/>
            <person name="Salamov A."/>
            <person name="Andreopoulos B."/>
            <person name="Baker S.E."/>
            <person name="Barry K."/>
            <person name="Bills G."/>
            <person name="Bluhm B.H."/>
            <person name="Cannon C."/>
            <person name="Castanera R."/>
            <person name="Culley D.E."/>
            <person name="Daum C."/>
            <person name="Ezra D."/>
            <person name="Gonzalez J.B."/>
            <person name="Henrissat B."/>
            <person name="Kuo A."/>
            <person name="Liang C."/>
            <person name="Lipzen A."/>
            <person name="Lutzoni F."/>
            <person name="Magnuson J."/>
            <person name="Mondo S."/>
            <person name="Nolan M."/>
            <person name="Ohm R."/>
            <person name="Pangilinan J."/>
            <person name="Park H.-J."/>
            <person name="Ramirez L."/>
            <person name="Alfaro M."/>
            <person name="Sun H."/>
            <person name="Tritt A."/>
            <person name="Yoshinaga Y."/>
            <person name="Zwiers L.-H."/>
            <person name="Turgeon B.G."/>
            <person name="Goodwin S.B."/>
            <person name="Spatafora J.W."/>
            <person name="Crous P.W."/>
            <person name="Grigoriev I.V."/>
        </authorList>
    </citation>
    <scope>NUCLEOTIDE SEQUENCE</scope>
    <source>
        <strain evidence="2">P77</strain>
    </source>
</reference>
<protein>
    <submittedName>
        <fullName evidence="2">Uncharacterized protein</fullName>
    </submittedName>
</protein>
<gene>
    <name evidence="2" type="ORF">BDW02DRAFT_575144</name>
</gene>
<accession>A0A6A5K1M4</accession>
<dbReference type="EMBL" id="ML975675">
    <property type="protein sequence ID" value="KAF1828102.1"/>
    <property type="molecule type" value="Genomic_DNA"/>
</dbReference>
<proteinExistence type="predicted"/>
<keyword evidence="1" id="KW-0472">Membrane</keyword>
<evidence type="ECO:0000256" key="1">
    <source>
        <dbReference type="SAM" id="Phobius"/>
    </source>
</evidence>
<organism evidence="2 3">
    <name type="scientific">Decorospora gaudefroyi</name>
    <dbReference type="NCBI Taxonomy" id="184978"/>
    <lineage>
        <taxon>Eukaryota</taxon>
        <taxon>Fungi</taxon>
        <taxon>Dikarya</taxon>
        <taxon>Ascomycota</taxon>
        <taxon>Pezizomycotina</taxon>
        <taxon>Dothideomycetes</taxon>
        <taxon>Pleosporomycetidae</taxon>
        <taxon>Pleosporales</taxon>
        <taxon>Pleosporineae</taxon>
        <taxon>Pleosporaceae</taxon>
        <taxon>Decorospora</taxon>
    </lineage>
</organism>
<feature type="transmembrane region" description="Helical" evidence="1">
    <location>
        <begin position="32"/>
        <end position="53"/>
    </location>
</feature>
<keyword evidence="1" id="KW-0812">Transmembrane</keyword>
<name>A0A6A5K1M4_9PLEO</name>
<evidence type="ECO:0000313" key="2">
    <source>
        <dbReference type="EMBL" id="KAF1828102.1"/>
    </source>
</evidence>
<dbReference type="AlphaFoldDB" id="A0A6A5K1M4"/>
<sequence length="54" mass="6021">IALLYYCLLQALSLLLLLLERSLGLLLFSLNYIYLLAVAAVFAAVLFALFPLFV</sequence>
<evidence type="ECO:0000313" key="3">
    <source>
        <dbReference type="Proteomes" id="UP000800040"/>
    </source>
</evidence>
<dbReference type="Proteomes" id="UP000800040">
    <property type="component" value="Unassembled WGS sequence"/>
</dbReference>
<feature type="non-terminal residue" evidence="2">
    <location>
        <position position="1"/>
    </location>
</feature>
<keyword evidence="1" id="KW-1133">Transmembrane helix</keyword>